<dbReference type="PANTHER" id="PTHR45947:SF3">
    <property type="entry name" value="SULFOQUINOVOSYL TRANSFERASE SQD2"/>
    <property type="match status" value="1"/>
</dbReference>
<protein>
    <submittedName>
        <fullName evidence="2">Glycosyl transferase, group 1</fullName>
    </submittedName>
</protein>
<dbReference type="AlphaFoldDB" id="A0A6J4TCS1"/>
<dbReference type="InterPro" id="IPR055050">
    <property type="entry name" value="WsaF_C"/>
</dbReference>
<organism evidence="2">
    <name type="scientific">uncultured Solirubrobacteraceae bacterium</name>
    <dbReference type="NCBI Taxonomy" id="1162706"/>
    <lineage>
        <taxon>Bacteria</taxon>
        <taxon>Bacillati</taxon>
        <taxon>Actinomycetota</taxon>
        <taxon>Thermoleophilia</taxon>
        <taxon>Solirubrobacterales</taxon>
        <taxon>Solirubrobacteraceae</taxon>
        <taxon>environmental samples</taxon>
    </lineage>
</organism>
<dbReference type="Gene3D" id="3.40.50.11090">
    <property type="match status" value="1"/>
</dbReference>
<reference evidence="2" key="1">
    <citation type="submission" date="2020-02" db="EMBL/GenBank/DDBJ databases">
        <authorList>
            <person name="Meier V. D."/>
        </authorList>
    </citation>
    <scope>NUCLEOTIDE SEQUENCE</scope>
    <source>
        <strain evidence="2">AVDCRST_MAG53</strain>
    </source>
</reference>
<evidence type="ECO:0000259" key="1">
    <source>
        <dbReference type="Pfam" id="PF22772"/>
    </source>
</evidence>
<dbReference type="Pfam" id="PF22772">
    <property type="entry name" value="WsaF_C"/>
    <property type="match status" value="1"/>
</dbReference>
<evidence type="ECO:0000313" key="2">
    <source>
        <dbReference type="EMBL" id="CAA9518870.1"/>
    </source>
</evidence>
<sequence>MAAVGAYDRAMPSLRRLAGRDRPATVPVEAPLALLDVLRDGPAPLSGEGPSRAGAHRLRVAVVVPSFRRGSGGHATIATLVRGLEARGHQLALFLVDQQGRHPDDDVEHLFESFFGPVGAPVLKGLGSWRGADVVVATGWQTVPEVLALPDAGARAYLVQDHEPEFYPASAERLWAEWSYRQGLHCVCASPWLAEVVGDRYGASATAFDLGVDHATYKPLPTHRREDLVLFYARAVTARRAVPLGVLALAELHHRRPQVEIAVFGEAGDVAVPFPARQLGVMDPEALAHAYASATVGLCLSLTNPSLIPTEMMACGLPVVDLASDAMLATFGAPAGGRGPVLADPDPLALCDAMERLLDDLLERAARSRDGMRLVAQRTWASAAEQVEHGLRAALRAATCP</sequence>
<keyword evidence="2" id="KW-0808">Transferase</keyword>
<dbReference type="SUPFAM" id="SSF53756">
    <property type="entry name" value="UDP-Glycosyltransferase/glycogen phosphorylase"/>
    <property type="match status" value="1"/>
</dbReference>
<dbReference type="GO" id="GO:0016757">
    <property type="term" value="F:glycosyltransferase activity"/>
    <property type="evidence" value="ECO:0007669"/>
    <property type="project" value="TreeGrafter"/>
</dbReference>
<dbReference type="CDD" id="cd03801">
    <property type="entry name" value="GT4_PimA-like"/>
    <property type="match status" value="1"/>
</dbReference>
<gene>
    <name evidence="2" type="ORF">AVDCRST_MAG53-3165</name>
</gene>
<name>A0A6J4TCS1_9ACTN</name>
<dbReference type="Gene3D" id="3.40.50.2000">
    <property type="entry name" value="Glycogen Phosphorylase B"/>
    <property type="match status" value="1"/>
</dbReference>
<accession>A0A6J4TCS1</accession>
<proteinExistence type="predicted"/>
<dbReference type="EMBL" id="CADCVR010000097">
    <property type="protein sequence ID" value="CAA9518870.1"/>
    <property type="molecule type" value="Genomic_DNA"/>
</dbReference>
<dbReference type="PANTHER" id="PTHR45947">
    <property type="entry name" value="SULFOQUINOVOSYL TRANSFERASE SQD2"/>
    <property type="match status" value="1"/>
</dbReference>
<feature type="domain" description="WsaF C-terminal" evidence="1">
    <location>
        <begin position="229"/>
        <end position="320"/>
    </location>
</feature>
<dbReference type="InterPro" id="IPR050194">
    <property type="entry name" value="Glycosyltransferase_grp1"/>
</dbReference>